<feature type="transmembrane region" description="Helical" evidence="10">
    <location>
        <begin position="96"/>
        <end position="117"/>
    </location>
</feature>
<evidence type="ECO:0000256" key="2">
    <source>
        <dbReference type="ARBA" id="ARBA00004370"/>
    </source>
</evidence>
<sequence>MSARLTIRSRSAMAINRPTWTCVRASFHASRYASPPIRRTTSVFQAITLTTRPFSSSSSSNNNNNNNNNNSKTRHQTTSQKTTNNPSPNQNRRRNLVLLATSATLLTSYLLLHLTLLHNPSLLSPSPLSPTTFSPFTITSLTPISPSSFLLTLTPKPPAPPLLLPFAPTPPHPHLPPLHHAWHHGLWSVEIKQPQLQVARSYTPLPPLSDADLASGTLRFLIRRVDGGEVSTYLSTLPVSATIELRGPHLGFDVAARLGGEDSVVFLAGGTGVAVAMQVVRALGRLPVGERPRVEVLWASRARGDCEGGMRLGG</sequence>
<dbReference type="GO" id="GO:0016491">
    <property type="term" value="F:oxidoreductase activity"/>
    <property type="evidence" value="ECO:0007669"/>
    <property type="project" value="UniProtKB-KW"/>
</dbReference>
<keyword evidence="4 8" id="KW-0285">Flavoprotein</keyword>
<dbReference type="PANTHER" id="PTHR19370:SF189">
    <property type="entry name" value="CYTOCHROME C MITOCHONDRIAL IMPORT FACTOR CYC2"/>
    <property type="match status" value="1"/>
</dbReference>
<dbReference type="AlphaFoldDB" id="A0AA40F6Q7"/>
<evidence type="ECO:0000313" key="12">
    <source>
        <dbReference type="EMBL" id="KAK0752179.1"/>
    </source>
</evidence>
<evidence type="ECO:0000256" key="1">
    <source>
        <dbReference type="ARBA" id="ARBA00001974"/>
    </source>
</evidence>
<evidence type="ECO:0000259" key="11">
    <source>
        <dbReference type="PROSITE" id="PS51384"/>
    </source>
</evidence>
<evidence type="ECO:0000256" key="10">
    <source>
        <dbReference type="SAM" id="Phobius"/>
    </source>
</evidence>
<feature type="binding site" evidence="8">
    <location>
        <position position="200"/>
    </location>
    <ligand>
        <name>FAD</name>
        <dbReference type="ChEBI" id="CHEBI:57692"/>
    </ligand>
</feature>
<dbReference type="EMBL" id="JAUKUD010000002">
    <property type="protein sequence ID" value="KAK0752179.1"/>
    <property type="molecule type" value="Genomic_DNA"/>
</dbReference>
<comment type="cofactor">
    <cofactor evidence="1 8">
        <name>FAD</name>
        <dbReference type="ChEBI" id="CHEBI:57692"/>
    </cofactor>
</comment>
<evidence type="ECO:0000256" key="4">
    <source>
        <dbReference type="ARBA" id="ARBA00022630"/>
    </source>
</evidence>
<keyword evidence="7 10" id="KW-0472">Membrane</keyword>
<feature type="domain" description="FAD-binding FR-type" evidence="11">
    <location>
        <begin position="131"/>
        <end position="255"/>
    </location>
</feature>
<evidence type="ECO:0000256" key="8">
    <source>
        <dbReference type="PIRSR" id="PIRSR601834-1"/>
    </source>
</evidence>
<dbReference type="PROSITE" id="PS51384">
    <property type="entry name" value="FAD_FR"/>
    <property type="match status" value="1"/>
</dbReference>
<feature type="binding site" evidence="8">
    <location>
        <position position="221"/>
    </location>
    <ligand>
        <name>FAD</name>
        <dbReference type="ChEBI" id="CHEBI:57692"/>
    </ligand>
</feature>
<dbReference type="Gene3D" id="3.40.50.80">
    <property type="entry name" value="Nucleotide-binding domain of ferredoxin-NADP reductase (FNR) module"/>
    <property type="match status" value="1"/>
</dbReference>
<keyword evidence="10" id="KW-1133">Transmembrane helix</keyword>
<dbReference type="SUPFAM" id="SSF63380">
    <property type="entry name" value="Riboflavin synthase domain-like"/>
    <property type="match status" value="1"/>
</dbReference>
<dbReference type="InterPro" id="IPR001834">
    <property type="entry name" value="CBR-like"/>
</dbReference>
<dbReference type="PANTHER" id="PTHR19370">
    <property type="entry name" value="NADH-CYTOCHROME B5 REDUCTASE"/>
    <property type="match status" value="1"/>
</dbReference>
<dbReference type="Proteomes" id="UP001172155">
    <property type="component" value="Unassembled WGS sequence"/>
</dbReference>
<dbReference type="SUPFAM" id="SSF52343">
    <property type="entry name" value="Ferredoxin reductase-like, C-terminal NADP-linked domain"/>
    <property type="match status" value="1"/>
</dbReference>
<comment type="similarity">
    <text evidence="3">Belongs to the flavoprotein pyridine nucleotide cytochrome reductase family.</text>
</comment>
<proteinExistence type="inferred from homology"/>
<keyword evidence="13" id="KW-1185">Reference proteome</keyword>
<comment type="caution">
    <text evidence="12">The sequence shown here is derived from an EMBL/GenBank/DDBJ whole genome shotgun (WGS) entry which is preliminary data.</text>
</comment>
<dbReference type="Gene3D" id="2.40.30.10">
    <property type="entry name" value="Translation factors"/>
    <property type="match status" value="1"/>
</dbReference>
<feature type="compositionally biased region" description="Low complexity" evidence="9">
    <location>
        <begin position="55"/>
        <end position="71"/>
    </location>
</feature>
<evidence type="ECO:0000313" key="13">
    <source>
        <dbReference type="Proteomes" id="UP001172155"/>
    </source>
</evidence>
<organism evidence="12 13">
    <name type="scientific">Schizothecium vesticola</name>
    <dbReference type="NCBI Taxonomy" id="314040"/>
    <lineage>
        <taxon>Eukaryota</taxon>
        <taxon>Fungi</taxon>
        <taxon>Dikarya</taxon>
        <taxon>Ascomycota</taxon>
        <taxon>Pezizomycotina</taxon>
        <taxon>Sordariomycetes</taxon>
        <taxon>Sordariomycetidae</taxon>
        <taxon>Sordariales</taxon>
        <taxon>Schizotheciaceae</taxon>
        <taxon>Schizothecium</taxon>
    </lineage>
</organism>
<dbReference type="Pfam" id="PF00970">
    <property type="entry name" value="FAD_binding_6"/>
    <property type="match status" value="1"/>
</dbReference>
<feature type="binding site" evidence="8">
    <location>
        <position position="231"/>
    </location>
    <ligand>
        <name>FAD</name>
        <dbReference type="ChEBI" id="CHEBI:57692"/>
    </ligand>
</feature>
<dbReference type="InterPro" id="IPR017938">
    <property type="entry name" value="Riboflavin_synthase-like_b-brl"/>
</dbReference>
<dbReference type="InterPro" id="IPR039261">
    <property type="entry name" value="FNR_nucleotide-bd"/>
</dbReference>
<feature type="binding site" evidence="8">
    <location>
        <position position="230"/>
    </location>
    <ligand>
        <name>FAD</name>
        <dbReference type="ChEBI" id="CHEBI:57692"/>
    </ligand>
</feature>
<evidence type="ECO:0000256" key="9">
    <source>
        <dbReference type="SAM" id="MobiDB-lite"/>
    </source>
</evidence>
<dbReference type="GO" id="GO:0005739">
    <property type="term" value="C:mitochondrion"/>
    <property type="evidence" value="ECO:0007669"/>
    <property type="project" value="TreeGrafter"/>
</dbReference>
<dbReference type="InterPro" id="IPR017927">
    <property type="entry name" value="FAD-bd_FR_type"/>
</dbReference>
<evidence type="ECO:0000256" key="6">
    <source>
        <dbReference type="ARBA" id="ARBA00023002"/>
    </source>
</evidence>
<feature type="binding site" evidence="8">
    <location>
        <position position="202"/>
    </location>
    <ligand>
        <name>FAD</name>
        <dbReference type="ChEBI" id="CHEBI:57692"/>
    </ligand>
</feature>
<gene>
    <name evidence="12" type="ORF">B0T18DRAFT_426702</name>
</gene>
<protein>
    <recommendedName>
        <fullName evidence="11">FAD-binding FR-type domain-containing protein</fullName>
    </recommendedName>
</protein>
<evidence type="ECO:0000256" key="3">
    <source>
        <dbReference type="ARBA" id="ARBA00006105"/>
    </source>
</evidence>
<reference evidence="12" key="1">
    <citation type="submission" date="2023-06" db="EMBL/GenBank/DDBJ databases">
        <title>Genome-scale phylogeny and comparative genomics of the fungal order Sordariales.</title>
        <authorList>
            <consortium name="Lawrence Berkeley National Laboratory"/>
            <person name="Hensen N."/>
            <person name="Bonometti L."/>
            <person name="Westerberg I."/>
            <person name="Brannstrom I.O."/>
            <person name="Guillou S."/>
            <person name="Cros-Aarteil S."/>
            <person name="Calhoun S."/>
            <person name="Haridas S."/>
            <person name="Kuo A."/>
            <person name="Mondo S."/>
            <person name="Pangilinan J."/>
            <person name="Riley R."/>
            <person name="LaButti K."/>
            <person name="Andreopoulos B."/>
            <person name="Lipzen A."/>
            <person name="Chen C."/>
            <person name="Yanf M."/>
            <person name="Daum C."/>
            <person name="Ng V."/>
            <person name="Clum A."/>
            <person name="Steindorff A."/>
            <person name="Ohm R."/>
            <person name="Martin F."/>
            <person name="Silar P."/>
            <person name="Natvig D."/>
            <person name="Lalanne C."/>
            <person name="Gautier V."/>
            <person name="Ament-velasquez S.L."/>
            <person name="Kruys A."/>
            <person name="Hutchinson M.I."/>
            <person name="Powell A.J."/>
            <person name="Barry K."/>
            <person name="Miller A.N."/>
            <person name="Grigoriev I.V."/>
            <person name="Debuchy R."/>
            <person name="Gladieux P."/>
            <person name="Thoren M.H."/>
            <person name="Johannesson H."/>
        </authorList>
    </citation>
    <scope>NUCLEOTIDE SEQUENCE</scope>
    <source>
        <strain evidence="12">SMH3187-1</strain>
    </source>
</reference>
<evidence type="ECO:0000256" key="5">
    <source>
        <dbReference type="ARBA" id="ARBA00022827"/>
    </source>
</evidence>
<feature type="region of interest" description="Disordered" evidence="9">
    <location>
        <begin position="53"/>
        <end position="92"/>
    </location>
</feature>
<dbReference type="GO" id="GO:0016020">
    <property type="term" value="C:membrane"/>
    <property type="evidence" value="ECO:0007669"/>
    <property type="project" value="UniProtKB-SubCell"/>
</dbReference>
<keyword evidence="10" id="KW-0812">Transmembrane</keyword>
<evidence type="ECO:0000256" key="7">
    <source>
        <dbReference type="ARBA" id="ARBA00023136"/>
    </source>
</evidence>
<name>A0AA40F6Q7_9PEZI</name>
<keyword evidence="5 8" id="KW-0274">FAD</keyword>
<keyword evidence="6" id="KW-0560">Oxidoreductase</keyword>
<dbReference type="InterPro" id="IPR008333">
    <property type="entry name" value="Cbr1-like_FAD-bd_dom"/>
</dbReference>
<comment type="subcellular location">
    <subcellularLocation>
        <location evidence="2">Membrane</location>
    </subcellularLocation>
</comment>
<accession>A0AA40F6Q7</accession>